<dbReference type="Pfam" id="PF04364">
    <property type="entry name" value="DNA_pol3_chi"/>
    <property type="match status" value="1"/>
</dbReference>
<dbReference type="GO" id="GO:0003887">
    <property type="term" value="F:DNA-directed DNA polymerase activity"/>
    <property type="evidence" value="ECO:0007669"/>
    <property type="project" value="InterPro"/>
</dbReference>
<dbReference type="InterPro" id="IPR036768">
    <property type="entry name" value="PolIII_chi_sf"/>
</dbReference>
<dbReference type="EMBL" id="CP058554">
    <property type="protein sequence ID" value="QMV73995.1"/>
    <property type="molecule type" value="Genomic_DNA"/>
</dbReference>
<dbReference type="PANTHER" id="PTHR38767:SF1">
    <property type="entry name" value="DNA POLYMERASE III SUBUNIT CHI"/>
    <property type="match status" value="1"/>
</dbReference>
<evidence type="ECO:0000313" key="1">
    <source>
        <dbReference type="EMBL" id="QMV73995.1"/>
    </source>
</evidence>
<dbReference type="KEGG" id="cpis:HS961_14740"/>
<accession>A0A7G5EJ20</accession>
<dbReference type="GO" id="GO:0006260">
    <property type="term" value="P:DNA replication"/>
    <property type="evidence" value="ECO:0007669"/>
    <property type="project" value="InterPro"/>
</dbReference>
<reference evidence="1 2" key="1">
    <citation type="journal article" date="2020" name="G3 (Bethesda)">
        <title>CeMbio - The Caenorhabditis elegans Microbiome Resource.</title>
        <authorList>
            <person name="Dirksen P."/>
            <person name="Assie A."/>
            <person name="Zimmermann J."/>
            <person name="Zhang F."/>
            <person name="Tietje A.M."/>
            <person name="Marsh S.A."/>
            <person name="Felix M.A."/>
            <person name="Shapira M."/>
            <person name="Kaleta C."/>
            <person name="Schulenburg H."/>
            <person name="Samuel B."/>
        </authorList>
    </citation>
    <scope>NUCLEOTIDE SEQUENCE [LARGE SCALE GENOMIC DNA]</scope>
    <source>
        <strain evidence="1 2">BIGb0172</strain>
    </source>
</reference>
<name>A0A7G5EJ20_9BURK</name>
<evidence type="ECO:0000313" key="2">
    <source>
        <dbReference type="Proteomes" id="UP000515240"/>
    </source>
</evidence>
<dbReference type="InterPro" id="IPR007459">
    <property type="entry name" value="DNA_pol3_chi"/>
</dbReference>
<dbReference type="SUPFAM" id="SSF102400">
    <property type="entry name" value="DNA polymerase III chi subunit"/>
    <property type="match status" value="1"/>
</dbReference>
<dbReference type="Proteomes" id="UP000515240">
    <property type="component" value="Chromosome"/>
</dbReference>
<dbReference type="Gene3D" id="3.40.50.10110">
    <property type="entry name" value="DNA polymerase III subunit chi"/>
    <property type="match status" value="1"/>
</dbReference>
<dbReference type="RefSeq" id="WP_182323219.1">
    <property type="nucleotide sequence ID" value="NZ_CP058554.1"/>
</dbReference>
<gene>
    <name evidence="1" type="ORF">HS961_14740</name>
</gene>
<dbReference type="PANTHER" id="PTHR38767">
    <property type="entry name" value="DNA POLYMERASE III SUBUNIT CHI"/>
    <property type="match status" value="1"/>
</dbReference>
<dbReference type="GO" id="GO:0003677">
    <property type="term" value="F:DNA binding"/>
    <property type="evidence" value="ECO:0007669"/>
    <property type="project" value="InterPro"/>
</dbReference>
<proteinExistence type="predicted"/>
<dbReference type="AlphaFoldDB" id="A0A7G5EJ20"/>
<dbReference type="GO" id="GO:0032298">
    <property type="term" value="P:positive regulation of DNA-templated DNA replication initiation"/>
    <property type="evidence" value="ECO:0007669"/>
    <property type="project" value="TreeGrafter"/>
</dbReference>
<keyword evidence="2" id="KW-1185">Reference proteome</keyword>
<sequence length="150" mass="16623">MTTSTTVAFHFNAPSKLAYACKLARKLQRMDMPLVVLGEPAMVAQLDEALWSFGGASQFLAHCRGDAAAEVLQRSPTVLLTDLAGSLPHTRVLLNLGAEMPADVTRFERVIEVVSADDEQDRQQARARWRAYAAMGFDIERRDLVMKSED</sequence>
<organism evidence="1 2">
    <name type="scientific">Comamonas piscis</name>
    <dbReference type="NCBI Taxonomy" id="1562974"/>
    <lineage>
        <taxon>Bacteria</taxon>
        <taxon>Pseudomonadati</taxon>
        <taxon>Pseudomonadota</taxon>
        <taxon>Betaproteobacteria</taxon>
        <taxon>Burkholderiales</taxon>
        <taxon>Comamonadaceae</taxon>
        <taxon>Comamonas</taxon>
    </lineage>
</organism>
<protein>
    <submittedName>
        <fullName evidence="1">DNA polymerase III subunit chi</fullName>
    </submittedName>
</protein>